<dbReference type="EMBL" id="JASPKZ010001583">
    <property type="protein sequence ID" value="KAJ9597849.1"/>
    <property type="molecule type" value="Genomic_DNA"/>
</dbReference>
<evidence type="ECO:0000313" key="1">
    <source>
        <dbReference type="EMBL" id="KAJ9597849.1"/>
    </source>
</evidence>
<reference evidence="1" key="2">
    <citation type="submission" date="2023-05" db="EMBL/GenBank/DDBJ databases">
        <authorList>
            <person name="Fouks B."/>
        </authorList>
    </citation>
    <scope>NUCLEOTIDE SEQUENCE</scope>
    <source>
        <strain evidence="1">Stay&amp;Tobe</strain>
        <tissue evidence="1">Testes</tissue>
    </source>
</reference>
<organism evidence="1 2">
    <name type="scientific">Diploptera punctata</name>
    <name type="common">Pacific beetle cockroach</name>
    <dbReference type="NCBI Taxonomy" id="6984"/>
    <lineage>
        <taxon>Eukaryota</taxon>
        <taxon>Metazoa</taxon>
        <taxon>Ecdysozoa</taxon>
        <taxon>Arthropoda</taxon>
        <taxon>Hexapoda</taxon>
        <taxon>Insecta</taxon>
        <taxon>Pterygota</taxon>
        <taxon>Neoptera</taxon>
        <taxon>Polyneoptera</taxon>
        <taxon>Dictyoptera</taxon>
        <taxon>Blattodea</taxon>
        <taxon>Blaberoidea</taxon>
        <taxon>Blaberidae</taxon>
        <taxon>Diplopterinae</taxon>
        <taxon>Diploptera</taxon>
    </lineage>
</organism>
<protein>
    <submittedName>
        <fullName evidence="1">Uncharacterized protein</fullName>
    </submittedName>
</protein>
<reference evidence="1" key="1">
    <citation type="journal article" date="2023" name="IScience">
        <title>Live-bearing cockroach genome reveals convergent evolutionary mechanisms linked to viviparity in insects and beyond.</title>
        <authorList>
            <person name="Fouks B."/>
            <person name="Harrison M.C."/>
            <person name="Mikhailova A.A."/>
            <person name="Marchal E."/>
            <person name="English S."/>
            <person name="Carruthers M."/>
            <person name="Jennings E.C."/>
            <person name="Chiamaka E.L."/>
            <person name="Frigard R.A."/>
            <person name="Pippel M."/>
            <person name="Attardo G.M."/>
            <person name="Benoit J.B."/>
            <person name="Bornberg-Bauer E."/>
            <person name="Tobe S.S."/>
        </authorList>
    </citation>
    <scope>NUCLEOTIDE SEQUENCE</scope>
    <source>
        <strain evidence="1">Stay&amp;Tobe</strain>
    </source>
</reference>
<dbReference type="AlphaFoldDB" id="A0AAD8AEX3"/>
<proteinExistence type="predicted"/>
<comment type="caution">
    <text evidence="1">The sequence shown here is derived from an EMBL/GenBank/DDBJ whole genome shotgun (WGS) entry which is preliminary data.</text>
</comment>
<feature type="non-terminal residue" evidence="1">
    <location>
        <position position="97"/>
    </location>
</feature>
<accession>A0AAD8AEX3</accession>
<keyword evidence="2" id="KW-1185">Reference proteome</keyword>
<gene>
    <name evidence="1" type="ORF">L9F63_011291</name>
</gene>
<sequence>LLRLDVSELFISEFFSIQFCYNLMINIRNRPIDQRQVNAIIFVDFEWNVMPSDIIAAGKKKSNIFNYKLLYKVISSLKSLYSYNTVTVHTYSVFTNI</sequence>
<name>A0AAD8AEX3_DIPPU</name>
<dbReference type="Proteomes" id="UP001233999">
    <property type="component" value="Unassembled WGS sequence"/>
</dbReference>
<evidence type="ECO:0000313" key="2">
    <source>
        <dbReference type="Proteomes" id="UP001233999"/>
    </source>
</evidence>
<feature type="non-terminal residue" evidence="1">
    <location>
        <position position="1"/>
    </location>
</feature>